<dbReference type="EnsemblPlants" id="evm.model.10.509">
    <property type="protein sequence ID" value="cds.evm.model.10.509"/>
    <property type="gene ID" value="evm.TU.10.509"/>
</dbReference>
<proteinExistence type="predicted"/>
<organism evidence="1 2">
    <name type="scientific">Cannabis sativa</name>
    <name type="common">Hemp</name>
    <name type="synonym">Marijuana</name>
    <dbReference type="NCBI Taxonomy" id="3483"/>
    <lineage>
        <taxon>Eukaryota</taxon>
        <taxon>Viridiplantae</taxon>
        <taxon>Streptophyta</taxon>
        <taxon>Embryophyta</taxon>
        <taxon>Tracheophyta</taxon>
        <taxon>Spermatophyta</taxon>
        <taxon>Magnoliopsida</taxon>
        <taxon>eudicotyledons</taxon>
        <taxon>Gunneridae</taxon>
        <taxon>Pentapetalae</taxon>
        <taxon>rosids</taxon>
        <taxon>fabids</taxon>
        <taxon>Rosales</taxon>
        <taxon>Cannabaceae</taxon>
        <taxon>Cannabis</taxon>
    </lineage>
</organism>
<dbReference type="AlphaFoldDB" id="A0A803QP40"/>
<accession>A0A803QP40</accession>
<dbReference type="Proteomes" id="UP000596661">
    <property type="component" value="Unassembled WGS sequence"/>
</dbReference>
<sequence>MPVASFLHKKCVVDSPIFPLCKLNPETIKHALLDCSRSKKAWKYSSQHTLHPNKVFDWSVNFFFKYSNVQQVQAHPNNKFVIAQPDVQGTGSMGFSKSFAGCVPPAVTEAKAILQAIQWAQMFHLPVDVLKTECKFIVDKLVSCKWSSRSLG</sequence>
<evidence type="ECO:0000313" key="2">
    <source>
        <dbReference type="Proteomes" id="UP000596661"/>
    </source>
</evidence>
<evidence type="ECO:0000313" key="1">
    <source>
        <dbReference type="EnsemblPlants" id="cds.evm.model.10.509"/>
    </source>
</evidence>
<keyword evidence="2" id="KW-1185">Reference proteome</keyword>
<reference evidence="1" key="1">
    <citation type="submission" date="2021-03" db="UniProtKB">
        <authorList>
            <consortium name="EnsemblPlants"/>
        </authorList>
    </citation>
    <scope>IDENTIFICATION</scope>
</reference>
<protein>
    <recommendedName>
        <fullName evidence="3">RNase H type-1 domain-containing protein</fullName>
    </recommendedName>
</protein>
<evidence type="ECO:0008006" key="3">
    <source>
        <dbReference type="Google" id="ProtNLM"/>
    </source>
</evidence>
<name>A0A803QP40_CANSA</name>
<dbReference type="Gramene" id="evm.model.10.509">
    <property type="protein sequence ID" value="cds.evm.model.10.509"/>
    <property type="gene ID" value="evm.TU.10.509"/>
</dbReference>
<dbReference type="EMBL" id="UZAU01000806">
    <property type="status" value="NOT_ANNOTATED_CDS"/>
    <property type="molecule type" value="Genomic_DNA"/>
</dbReference>